<name>A0A4R3P309_9HYPH</name>
<dbReference type="AlphaFoldDB" id="A0A4R3P309"/>
<accession>A0A4R3P309</accession>
<keyword evidence="2" id="KW-0812">Transmembrane</keyword>
<evidence type="ECO:0000256" key="2">
    <source>
        <dbReference type="SAM" id="Phobius"/>
    </source>
</evidence>
<feature type="region of interest" description="Disordered" evidence="1">
    <location>
        <begin position="1"/>
        <end position="73"/>
    </location>
</feature>
<evidence type="ECO:0000313" key="3">
    <source>
        <dbReference type="EMBL" id="TCT45108.1"/>
    </source>
</evidence>
<comment type="caution">
    <text evidence="3">The sequence shown here is derived from an EMBL/GenBank/DDBJ whole genome shotgun (WGS) entry which is preliminary data.</text>
</comment>
<dbReference type="InterPro" id="IPR004513">
    <property type="entry name" value="FtsX"/>
</dbReference>
<evidence type="ECO:0000256" key="1">
    <source>
        <dbReference type="SAM" id="MobiDB-lite"/>
    </source>
</evidence>
<dbReference type="GO" id="GO:0016020">
    <property type="term" value="C:membrane"/>
    <property type="evidence" value="ECO:0007669"/>
    <property type="project" value="InterPro"/>
</dbReference>
<feature type="transmembrane region" description="Helical" evidence="2">
    <location>
        <begin position="225"/>
        <end position="248"/>
    </location>
</feature>
<keyword evidence="3" id="KW-0131">Cell cycle</keyword>
<dbReference type="GO" id="GO:0032153">
    <property type="term" value="C:cell division site"/>
    <property type="evidence" value="ECO:0007669"/>
    <property type="project" value="TreeGrafter"/>
</dbReference>
<proteinExistence type="predicted"/>
<reference evidence="3 4" key="1">
    <citation type="submission" date="2019-03" db="EMBL/GenBank/DDBJ databases">
        <title>Freshwater and sediment microbial communities from various areas in North America, analyzing microbe dynamics in response to fracking.</title>
        <authorList>
            <person name="Lamendella R."/>
        </authorList>
    </citation>
    <scope>NUCLEOTIDE SEQUENCE [LARGE SCALE GENOMIC DNA]</scope>
    <source>
        <strain evidence="3 4">175.2</strain>
    </source>
</reference>
<feature type="compositionally biased region" description="Gly residues" evidence="1">
    <location>
        <begin position="40"/>
        <end position="50"/>
    </location>
</feature>
<keyword evidence="2" id="KW-0472">Membrane</keyword>
<keyword evidence="2" id="KW-1133">Transmembrane helix</keyword>
<keyword evidence="3" id="KW-0132">Cell division</keyword>
<dbReference type="GO" id="GO:0051301">
    <property type="term" value="P:cell division"/>
    <property type="evidence" value="ECO:0007669"/>
    <property type="project" value="UniProtKB-KW"/>
</dbReference>
<dbReference type="PANTHER" id="PTHR47755">
    <property type="entry name" value="CELL DIVISION PROTEIN FTSX"/>
    <property type="match status" value="1"/>
</dbReference>
<keyword evidence="4" id="KW-1185">Reference proteome</keyword>
<sequence length="375" mass="40010">MSRPPQSGRDPRRGVPGRNAQDAARKGGAGLPPRRFGASKTGGAGAGGGRVSKPSGPPRMIASGRRKPTPIVPPGNVQSRALMAVIAIMAFLACLTLGGVSMIRATAASWQGGISREVTIQIKPQEGRDMNAALLQARDIALQFVGTVEGRIVDEAATERLLEPWLGTGLDFDELPVPRLVIITIDERNPPDFSAMANALQKQVPGAYLDDHRAWVNRLSSMADAMTSIGLSIMMLVFFAMILTVIFATRGALSGSRSIVEVLHFVGAERSFVASQFQRHFFNVALKGAFLGGFLACLFFAAARIWQSRFLATPGADQATALFGSISIGWGAFAGILLTVLIVAALTTLTARLTVMRTIHEIDHIRSDPEQSNPV</sequence>
<gene>
    <name evidence="3" type="ORF">EDC90_1001249</name>
</gene>
<dbReference type="PANTHER" id="PTHR47755:SF1">
    <property type="entry name" value="CELL DIVISION PROTEIN FTSX"/>
    <property type="match status" value="1"/>
</dbReference>
<feature type="transmembrane region" description="Helical" evidence="2">
    <location>
        <begin position="326"/>
        <end position="349"/>
    </location>
</feature>
<protein>
    <submittedName>
        <fullName evidence="3">Cell division transport system permease protein</fullName>
    </submittedName>
</protein>
<dbReference type="EMBL" id="SMAR01000001">
    <property type="protein sequence ID" value="TCT45108.1"/>
    <property type="molecule type" value="Genomic_DNA"/>
</dbReference>
<organism evidence="3 4">
    <name type="scientific">Martelella mediterranea</name>
    <dbReference type="NCBI Taxonomy" id="293089"/>
    <lineage>
        <taxon>Bacteria</taxon>
        <taxon>Pseudomonadati</taxon>
        <taxon>Pseudomonadota</taxon>
        <taxon>Alphaproteobacteria</taxon>
        <taxon>Hyphomicrobiales</taxon>
        <taxon>Aurantimonadaceae</taxon>
        <taxon>Martelella</taxon>
    </lineage>
</organism>
<dbReference type="Proteomes" id="UP000295097">
    <property type="component" value="Unassembled WGS sequence"/>
</dbReference>
<feature type="transmembrane region" description="Helical" evidence="2">
    <location>
        <begin position="81"/>
        <end position="103"/>
    </location>
</feature>
<evidence type="ECO:0000313" key="4">
    <source>
        <dbReference type="Proteomes" id="UP000295097"/>
    </source>
</evidence>
<feature type="transmembrane region" description="Helical" evidence="2">
    <location>
        <begin position="284"/>
        <end position="306"/>
    </location>
</feature>